<evidence type="ECO:0000259" key="1">
    <source>
        <dbReference type="Pfam" id="PF01937"/>
    </source>
</evidence>
<reference evidence="2 3" key="1">
    <citation type="submission" date="2011-09" db="EMBL/GenBank/DDBJ databases">
        <title>The draft genome of Methanotorris formicicus Mc-S-70.</title>
        <authorList>
            <consortium name="US DOE Joint Genome Institute (JGI-PGF)"/>
            <person name="Lucas S."/>
            <person name="Han J."/>
            <person name="Lapidus A."/>
            <person name="Cheng J.-F."/>
            <person name="Goodwin L."/>
            <person name="Pitluck S."/>
            <person name="Peters L."/>
            <person name="Land M.L."/>
            <person name="Hauser L."/>
            <person name="Sieprawska-Lupa M."/>
            <person name="Takai K."/>
            <person name="Miyazaki J."/>
            <person name="Whitman W."/>
            <person name="Woyke T.J."/>
        </authorList>
    </citation>
    <scope>NUCLEOTIDE SEQUENCE [LARGE SCALE GENOMIC DNA]</scope>
    <source>
        <strain evidence="2 3">Mc-S-70</strain>
    </source>
</reference>
<keyword evidence="3" id="KW-1185">Reference proteome</keyword>
<dbReference type="EMBL" id="AGJL01000004">
    <property type="protein sequence ID" value="EHP89098.1"/>
    <property type="molecule type" value="Genomic_DNA"/>
</dbReference>
<sequence length="293" mass="33023">MKIKPECATCIIRQVVDAAREITNNEKEQFKLVKDCLGIIMEVYGEDAVPAWMGTNVHRYLKKISGNDDPYKRLKEIANKIALNYLEKIKDYVEVDDDLERLRRKIKVAIAGNVIDFGPYSTDIDIISKIKETVEGDLKVDYSEELLKDLKSSKKVFYVCDNAGEIVFDRVLIEEIKKYVDEVVVAVKGKPILNDATLEDAKLVGIDKIAKVITTGSDIIGIILEECSEEFLKEFESSDLVIAKGMGNYESLTEYEDRINKPLYYILKAKCVPVAGNIGVKVGDNVLLRKRGC</sequence>
<dbReference type="SUPFAM" id="SSF111321">
    <property type="entry name" value="AF1104-like"/>
    <property type="match status" value="1"/>
</dbReference>
<dbReference type="Gene3D" id="1.10.285.20">
    <property type="entry name" value="Uncharacterised protein PF01937, DUF89, domain 2"/>
    <property type="match status" value="1"/>
</dbReference>
<gene>
    <name evidence="2" type="ORF">MetfoDRAFT_0288</name>
</gene>
<dbReference type="STRING" id="647171.MetfoDRAFT_0288"/>
<accession>H1KWW5</accession>
<dbReference type="Gene3D" id="1.10.8.380">
    <property type="entry name" value="Uncharacterised protein PF01937, DUF89, domain 1"/>
    <property type="match status" value="1"/>
</dbReference>
<dbReference type="InterPro" id="IPR014444">
    <property type="entry name" value="PH1575-like"/>
</dbReference>
<dbReference type="InterPro" id="IPR036075">
    <property type="entry name" value="ARMT-1-like_metal-bd_sf"/>
</dbReference>
<protein>
    <recommendedName>
        <fullName evidence="1">Damage-control phosphatase ARMT1-like metal-binding domain-containing protein</fullName>
    </recommendedName>
</protein>
<feature type="domain" description="Damage-control phosphatase ARMT1-like metal-binding" evidence="1">
    <location>
        <begin position="4"/>
        <end position="286"/>
    </location>
</feature>
<name>H1KWW5_9EURY</name>
<proteinExistence type="predicted"/>
<organism evidence="2 3">
    <name type="scientific">Methanotorris formicicus Mc-S-70</name>
    <dbReference type="NCBI Taxonomy" id="647171"/>
    <lineage>
        <taxon>Archaea</taxon>
        <taxon>Methanobacteriati</taxon>
        <taxon>Methanobacteriota</taxon>
        <taxon>Methanomada group</taxon>
        <taxon>Methanococci</taxon>
        <taxon>Methanococcales</taxon>
        <taxon>Methanocaldococcaceae</taxon>
        <taxon>Methanotorris</taxon>
    </lineage>
</organism>
<dbReference type="InterPro" id="IPR002791">
    <property type="entry name" value="ARMT1-like_metal-bd"/>
</dbReference>
<evidence type="ECO:0000313" key="2">
    <source>
        <dbReference type="EMBL" id="EHP89098.1"/>
    </source>
</evidence>
<dbReference type="Pfam" id="PF01937">
    <property type="entry name" value="ARMT1-like_dom"/>
    <property type="match status" value="1"/>
</dbReference>
<dbReference type="OrthoDB" id="359165at2157"/>
<dbReference type="RefSeq" id="WP_007043734.1">
    <property type="nucleotide sequence ID" value="NZ_AGJL01000004.1"/>
</dbReference>
<dbReference type="AlphaFoldDB" id="H1KWW5"/>
<dbReference type="Proteomes" id="UP000003706">
    <property type="component" value="Unassembled WGS sequence"/>
</dbReference>
<evidence type="ECO:0000313" key="3">
    <source>
        <dbReference type="Proteomes" id="UP000003706"/>
    </source>
</evidence>
<comment type="caution">
    <text evidence="2">The sequence shown here is derived from an EMBL/GenBank/DDBJ whole genome shotgun (WGS) entry which is preliminary data.</text>
</comment>
<dbReference type="PATRIC" id="fig|647171.4.peg.285"/>
<dbReference type="PIRSF" id="PIRSF006593">
    <property type="entry name" value="UCP006593"/>
    <property type="match status" value="1"/>
</dbReference>
<dbReference type="Gene3D" id="3.40.50.10880">
    <property type="entry name" value="Uncharacterised protein PF01937, DUF89, domain 3"/>
    <property type="match status" value="1"/>
</dbReference>